<evidence type="ECO:0000313" key="1">
    <source>
        <dbReference type="EMBL" id="KIM68536.1"/>
    </source>
</evidence>
<dbReference type="InParanoid" id="A0A0C3EKT0"/>
<organism evidence="1 2">
    <name type="scientific">Scleroderma citrinum Foug A</name>
    <dbReference type="NCBI Taxonomy" id="1036808"/>
    <lineage>
        <taxon>Eukaryota</taxon>
        <taxon>Fungi</taxon>
        <taxon>Dikarya</taxon>
        <taxon>Basidiomycota</taxon>
        <taxon>Agaricomycotina</taxon>
        <taxon>Agaricomycetes</taxon>
        <taxon>Agaricomycetidae</taxon>
        <taxon>Boletales</taxon>
        <taxon>Sclerodermatineae</taxon>
        <taxon>Sclerodermataceae</taxon>
        <taxon>Scleroderma</taxon>
    </lineage>
</organism>
<accession>A0A0C3EKT0</accession>
<sequence length="110" mass="12090">MKTGEHTSCDFQMFECSGYVRCTGQYPHGYTGWERVRRKHSKGVPSIATIRRVPVVVTRLISSSSVALVPCHLVYIVTVGGKYVLSPPLIRDFDNCLSSATAPTVLAMSL</sequence>
<dbReference type="HOGENOM" id="CLU_2172581_0_0_1"/>
<reference evidence="2" key="2">
    <citation type="submission" date="2015-01" db="EMBL/GenBank/DDBJ databases">
        <title>Evolutionary Origins and Diversification of the Mycorrhizal Mutualists.</title>
        <authorList>
            <consortium name="DOE Joint Genome Institute"/>
            <consortium name="Mycorrhizal Genomics Consortium"/>
            <person name="Kohler A."/>
            <person name="Kuo A."/>
            <person name="Nagy L.G."/>
            <person name="Floudas D."/>
            <person name="Copeland A."/>
            <person name="Barry K.W."/>
            <person name="Cichocki N."/>
            <person name="Veneault-Fourrey C."/>
            <person name="LaButti K."/>
            <person name="Lindquist E.A."/>
            <person name="Lipzen A."/>
            <person name="Lundell T."/>
            <person name="Morin E."/>
            <person name="Murat C."/>
            <person name="Riley R."/>
            <person name="Ohm R."/>
            <person name="Sun H."/>
            <person name="Tunlid A."/>
            <person name="Henrissat B."/>
            <person name="Grigoriev I.V."/>
            <person name="Hibbett D.S."/>
            <person name="Martin F."/>
        </authorList>
    </citation>
    <scope>NUCLEOTIDE SEQUENCE [LARGE SCALE GENOMIC DNA]</scope>
    <source>
        <strain evidence="2">Foug A</strain>
    </source>
</reference>
<gene>
    <name evidence="1" type="ORF">SCLCIDRAFT_959356</name>
</gene>
<keyword evidence="2" id="KW-1185">Reference proteome</keyword>
<name>A0A0C3EKT0_9AGAM</name>
<dbReference type="AlphaFoldDB" id="A0A0C3EKT0"/>
<evidence type="ECO:0000313" key="2">
    <source>
        <dbReference type="Proteomes" id="UP000053989"/>
    </source>
</evidence>
<proteinExistence type="predicted"/>
<dbReference type="Proteomes" id="UP000053989">
    <property type="component" value="Unassembled WGS sequence"/>
</dbReference>
<dbReference type="EMBL" id="KN822009">
    <property type="protein sequence ID" value="KIM68536.1"/>
    <property type="molecule type" value="Genomic_DNA"/>
</dbReference>
<reference evidence="1 2" key="1">
    <citation type="submission" date="2014-04" db="EMBL/GenBank/DDBJ databases">
        <authorList>
            <consortium name="DOE Joint Genome Institute"/>
            <person name="Kuo A."/>
            <person name="Kohler A."/>
            <person name="Nagy L.G."/>
            <person name="Floudas D."/>
            <person name="Copeland A."/>
            <person name="Barry K.W."/>
            <person name="Cichocki N."/>
            <person name="Veneault-Fourrey C."/>
            <person name="LaButti K."/>
            <person name="Lindquist E.A."/>
            <person name="Lipzen A."/>
            <person name="Lundell T."/>
            <person name="Morin E."/>
            <person name="Murat C."/>
            <person name="Sun H."/>
            <person name="Tunlid A."/>
            <person name="Henrissat B."/>
            <person name="Grigoriev I.V."/>
            <person name="Hibbett D.S."/>
            <person name="Martin F."/>
            <person name="Nordberg H.P."/>
            <person name="Cantor M.N."/>
            <person name="Hua S.X."/>
        </authorList>
    </citation>
    <scope>NUCLEOTIDE SEQUENCE [LARGE SCALE GENOMIC DNA]</scope>
    <source>
        <strain evidence="1 2">Foug A</strain>
    </source>
</reference>
<protein>
    <submittedName>
        <fullName evidence="1">Uncharacterized protein</fullName>
    </submittedName>
</protein>